<organism evidence="1 2">
    <name type="scientific">Brassica cretica</name>
    <name type="common">Mustard</name>
    <dbReference type="NCBI Taxonomy" id="69181"/>
    <lineage>
        <taxon>Eukaryota</taxon>
        <taxon>Viridiplantae</taxon>
        <taxon>Streptophyta</taxon>
        <taxon>Embryophyta</taxon>
        <taxon>Tracheophyta</taxon>
        <taxon>Spermatophyta</taxon>
        <taxon>Magnoliopsida</taxon>
        <taxon>eudicotyledons</taxon>
        <taxon>Gunneridae</taxon>
        <taxon>Pentapetalae</taxon>
        <taxon>rosids</taxon>
        <taxon>malvids</taxon>
        <taxon>Brassicales</taxon>
        <taxon>Brassicaceae</taxon>
        <taxon>Brassiceae</taxon>
        <taxon>Brassica</taxon>
    </lineage>
</organism>
<accession>A0ABQ7CM66</accession>
<proteinExistence type="predicted"/>
<evidence type="ECO:0000313" key="1">
    <source>
        <dbReference type="EMBL" id="KAF3552600.1"/>
    </source>
</evidence>
<comment type="caution">
    <text evidence="1">The sequence shown here is derived from an EMBL/GenBank/DDBJ whole genome shotgun (WGS) entry which is preliminary data.</text>
</comment>
<dbReference type="Proteomes" id="UP000266723">
    <property type="component" value="Unassembled WGS sequence"/>
</dbReference>
<name>A0ABQ7CM66_BRACR</name>
<dbReference type="EMBL" id="QGKV02000832">
    <property type="protein sequence ID" value="KAF3552600.1"/>
    <property type="molecule type" value="Genomic_DNA"/>
</dbReference>
<gene>
    <name evidence="1" type="ORF">DY000_02006914</name>
</gene>
<evidence type="ECO:0000313" key="2">
    <source>
        <dbReference type="Proteomes" id="UP000266723"/>
    </source>
</evidence>
<protein>
    <submittedName>
        <fullName evidence="1">Uncharacterized protein</fullName>
    </submittedName>
</protein>
<keyword evidence="2" id="KW-1185">Reference proteome</keyword>
<reference evidence="1 2" key="1">
    <citation type="journal article" date="2020" name="BMC Genomics">
        <title>Intraspecific diversification of the crop wild relative Brassica cretica Lam. using demographic model selection.</title>
        <authorList>
            <person name="Kioukis A."/>
            <person name="Michalopoulou V.A."/>
            <person name="Briers L."/>
            <person name="Pirintsos S."/>
            <person name="Studholme D.J."/>
            <person name="Pavlidis P."/>
            <person name="Sarris P.F."/>
        </authorList>
    </citation>
    <scope>NUCLEOTIDE SEQUENCE [LARGE SCALE GENOMIC DNA]</scope>
    <source>
        <strain evidence="2">cv. PFS-1207/04</strain>
    </source>
</reference>
<sequence length="164" mass="17945">MFRFHSGFFGPPFEDPSGGTWFSEVGWPDGGVWVLGSPDLSAYPFRDQISAICGPCILRPDRALGSSGVLKAPGFWEFCIFPRVGSSIDCLSLGRFQTRAPVRLGIEVRSGIGARSWLETRYWAEVPVKGVCCIWVVLTVPSVHLSPTGKVSFLESDLVRSMSS</sequence>